<dbReference type="Gene3D" id="3.40.50.300">
    <property type="entry name" value="P-loop containing nucleotide triphosphate hydrolases"/>
    <property type="match status" value="2"/>
</dbReference>
<keyword evidence="3" id="KW-1003">Cell membrane</keyword>
<feature type="domain" description="AAA+ ATPase" evidence="8">
    <location>
        <begin position="39"/>
        <end position="219"/>
    </location>
</feature>
<dbReference type="Pfam" id="PF13476">
    <property type="entry name" value="AAA_23"/>
    <property type="match status" value="1"/>
</dbReference>
<keyword evidence="5" id="KW-0408">Iron</keyword>
<protein>
    <submittedName>
        <fullName evidence="9">AAA family ATPase</fullName>
    </submittedName>
</protein>
<keyword evidence="6" id="KW-0406">Ion transport</keyword>
<dbReference type="PANTHER" id="PTHR42771:SF2">
    <property type="entry name" value="IRON(3+)-HYDROXAMATE IMPORT ATP-BINDING PROTEIN FHUC"/>
    <property type="match status" value="1"/>
</dbReference>
<gene>
    <name evidence="9" type="ORF">GCM10009105_13810</name>
</gene>
<keyword evidence="7" id="KW-0472">Membrane</keyword>
<evidence type="ECO:0000256" key="2">
    <source>
        <dbReference type="ARBA" id="ARBA00022448"/>
    </source>
</evidence>
<evidence type="ECO:0000256" key="3">
    <source>
        <dbReference type="ARBA" id="ARBA00022475"/>
    </source>
</evidence>
<reference evidence="9 10" key="1">
    <citation type="journal article" date="2019" name="Int. J. Syst. Evol. Microbiol.">
        <title>The Global Catalogue of Microorganisms (GCM) 10K type strain sequencing project: providing services to taxonomists for standard genome sequencing and annotation.</title>
        <authorList>
            <consortium name="The Broad Institute Genomics Platform"/>
            <consortium name="The Broad Institute Genome Sequencing Center for Infectious Disease"/>
            <person name="Wu L."/>
            <person name="Ma J."/>
        </authorList>
    </citation>
    <scope>NUCLEOTIDE SEQUENCE [LARGE SCALE GENOMIC DNA]</scope>
    <source>
        <strain evidence="9 10">JCM 15421</strain>
    </source>
</reference>
<dbReference type="PANTHER" id="PTHR42771">
    <property type="entry name" value="IRON(3+)-HYDROXAMATE IMPORT ATP-BINDING PROTEIN FHUC"/>
    <property type="match status" value="1"/>
</dbReference>
<keyword evidence="10" id="KW-1185">Reference proteome</keyword>
<dbReference type="InterPro" id="IPR003593">
    <property type="entry name" value="AAA+_ATPase"/>
</dbReference>
<accession>A0ABN1IFJ9</accession>
<evidence type="ECO:0000256" key="1">
    <source>
        <dbReference type="ARBA" id="ARBA00004202"/>
    </source>
</evidence>
<dbReference type="InterPro" id="IPR003959">
    <property type="entry name" value="ATPase_AAA_core"/>
</dbReference>
<evidence type="ECO:0000256" key="7">
    <source>
        <dbReference type="ARBA" id="ARBA00023136"/>
    </source>
</evidence>
<keyword evidence="2" id="KW-0813">Transport</keyword>
<dbReference type="SMART" id="SM00382">
    <property type="entry name" value="AAA"/>
    <property type="match status" value="1"/>
</dbReference>
<proteinExistence type="predicted"/>
<dbReference type="EMBL" id="BAAAEU010000006">
    <property type="protein sequence ID" value="GAA0711733.1"/>
    <property type="molecule type" value="Genomic_DNA"/>
</dbReference>
<name>A0ABN1IFJ9_9GAMM</name>
<sequence>MDALPYLRQISFRREDVSNPALYPFSLPAIAGLTSLTFHPAVTFFVGENGSGKSTLLEALAVVLGINPEGGNRNTRFNTEATHSDLWRHLKPVKSFKRPREWYFLRAESFYNVASYMDGLMPPEVQGYGGVSLHRQSHGESFMAVLANKLHGQGLYILDEPEAALSPTRQMSALVEIHRLVQAQSQFIIATHSPILMSYPNAKIMRIDAGGIEEVAYVDTEHYNVTRDFLNRHERMLSELLTD</sequence>
<dbReference type="SUPFAM" id="SSF52540">
    <property type="entry name" value="P-loop containing nucleoside triphosphate hydrolases"/>
    <property type="match status" value="1"/>
</dbReference>
<evidence type="ECO:0000259" key="8">
    <source>
        <dbReference type="SMART" id="SM00382"/>
    </source>
</evidence>
<evidence type="ECO:0000313" key="10">
    <source>
        <dbReference type="Proteomes" id="UP001501523"/>
    </source>
</evidence>
<dbReference type="InterPro" id="IPR027417">
    <property type="entry name" value="P-loop_NTPase"/>
</dbReference>
<dbReference type="InterPro" id="IPR038729">
    <property type="entry name" value="Rad50/SbcC_AAA"/>
</dbReference>
<dbReference type="Pfam" id="PF13304">
    <property type="entry name" value="AAA_21"/>
    <property type="match status" value="1"/>
</dbReference>
<evidence type="ECO:0000256" key="4">
    <source>
        <dbReference type="ARBA" id="ARBA00022496"/>
    </source>
</evidence>
<organism evidence="9 10">
    <name type="scientific">Dokdonella soli</name>
    <dbReference type="NCBI Taxonomy" id="529810"/>
    <lineage>
        <taxon>Bacteria</taxon>
        <taxon>Pseudomonadati</taxon>
        <taxon>Pseudomonadota</taxon>
        <taxon>Gammaproteobacteria</taxon>
        <taxon>Lysobacterales</taxon>
        <taxon>Rhodanobacteraceae</taxon>
        <taxon>Dokdonella</taxon>
    </lineage>
</organism>
<comment type="subcellular location">
    <subcellularLocation>
        <location evidence="1">Cell membrane</location>
        <topology evidence="1">Peripheral membrane protein</topology>
    </subcellularLocation>
</comment>
<comment type="caution">
    <text evidence="9">The sequence shown here is derived from an EMBL/GenBank/DDBJ whole genome shotgun (WGS) entry which is preliminary data.</text>
</comment>
<keyword evidence="4" id="KW-0410">Iron transport</keyword>
<evidence type="ECO:0000313" key="9">
    <source>
        <dbReference type="EMBL" id="GAA0711733.1"/>
    </source>
</evidence>
<dbReference type="RefSeq" id="WP_343788583.1">
    <property type="nucleotide sequence ID" value="NZ_BAAAEU010000006.1"/>
</dbReference>
<dbReference type="InterPro" id="IPR051535">
    <property type="entry name" value="Siderophore_ABC-ATPase"/>
</dbReference>
<dbReference type="Proteomes" id="UP001501523">
    <property type="component" value="Unassembled WGS sequence"/>
</dbReference>
<evidence type="ECO:0000256" key="5">
    <source>
        <dbReference type="ARBA" id="ARBA00023004"/>
    </source>
</evidence>
<evidence type="ECO:0000256" key="6">
    <source>
        <dbReference type="ARBA" id="ARBA00023065"/>
    </source>
</evidence>